<organism evidence="3">
    <name type="scientific">Anisakis simplex</name>
    <name type="common">Herring worm</name>
    <dbReference type="NCBI Taxonomy" id="6269"/>
    <lineage>
        <taxon>Eukaryota</taxon>
        <taxon>Metazoa</taxon>
        <taxon>Ecdysozoa</taxon>
        <taxon>Nematoda</taxon>
        <taxon>Chromadorea</taxon>
        <taxon>Rhabditida</taxon>
        <taxon>Spirurina</taxon>
        <taxon>Ascaridomorpha</taxon>
        <taxon>Ascaridoidea</taxon>
        <taxon>Anisakidae</taxon>
        <taxon>Anisakis</taxon>
        <taxon>Anisakis simplex complex</taxon>
    </lineage>
</organism>
<evidence type="ECO:0000313" key="1">
    <source>
        <dbReference type="EMBL" id="VDK26832.1"/>
    </source>
</evidence>
<gene>
    <name evidence="1" type="ORF">ASIM_LOCUS6311</name>
</gene>
<evidence type="ECO:0000313" key="3">
    <source>
        <dbReference type="WBParaSite" id="ASIM_0000652501-mRNA-1"/>
    </source>
</evidence>
<accession>A0A0M3JFX1</accession>
<keyword evidence="2" id="KW-1185">Reference proteome</keyword>
<dbReference type="WBParaSite" id="ASIM_0000652501-mRNA-1">
    <property type="protein sequence ID" value="ASIM_0000652501-mRNA-1"/>
    <property type="gene ID" value="ASIM_0000652501"/>
</dbReference>
<dbReference type="EMBL" id="UYRR01013535">
    <property type="protein sequence ID" value="VDK26832.1"/>
    <property type="molecule type" value="Genomic_DNA"/>
</dbReference>
<reference evidence="1 2" key="2">
    <citation type="submission" date="2018-11" db="EMBL/GenBank/DDBJ databases">
        <authorList>
            <consortium name="Pathogen Informatics"/>
        </authorList>
    </citation>
    <scope>NUCLEOTIDE SEQUENCE [LARGE SCALE GENOMIC DNA]</scope>
</reference>
<reference evidence="3" key="1">
    <citation type="submission" date="2017-02" db="UniProtKB">
        <authorList>
            <consortium name="WormBaseParasite"/>
        </authorList>
    </citation>
    <scope>IDENTIFICATION</scope>
</reference>
<name>A0A0M3JFX1_ANISI</name>
<sequence>MKSEIGRRIRSSGWKAFWPATLQTFDSLPNPGNPGN</sequence>
<proteinExistence type="predicted"/>
<protein>
    <submittedName>
        <fullName evidence="1 3">Uncharacterized protein</fullName>
    </submittedName>
</protein>
<dbReference type="AlphaFoldDB" id="A0A0M3JFX1"/>
<dbReference type="Proteomes" id="UP000267096">
    <property type="component" value="Unassembled WGS sequence"/>
</dbReference>
<evidence type="ECO:0000313" key="2">
    <source>
        <dbReference type="Proteomes" id="UP000267096"/>
    </source>
</evidence>